<sequence length="75" mass="9189">LFRLKPYNIKFLSEKRLRIVGFFFEEYGEVTKVRDVQCCPKEWAIYALKCDHEKRKGKFEDEKASQIEFINYFDR</sequence>
<feature type="non-terminal residue" evidence="1">
    <location>
        <position position="1"/>
    </location>
</feature>
<accession>A0A8L7SPM4</accession>
<proteinExistence type="predicted"/>
<protein>
    <submittedName>
        <fullName evidence="1 3">Uncharacterized protein</fullName>
    </submittedName>
</protein>
<keyword evidence="2" id="KW-1185">Reference proteome</keyword>
<organism evidence="1">
    <name type="scientific">Brugia malayi</name>
    <name type="common">Filarial nematode worm</name>
    <dbReference type="NCBI Taxonomy" id="6279"/>
    <lineage>
        <taxon>Eukaryota</taxon>
        <taxon>Metazoa</taxon>
        <taxon>Ecdysozoa</taxon>
        <taxon>Nematoda</taxon>
        <taxon>Chromadorea</taxon>
        <taxon>Rhabditida</taxon>
        <taxon>Spirurina</taxon>
        <taxon>Spiruromorpha</taxon>
        <taxon>Filarioidea</taxon>
        <taxon>Onchocercidae</taxon>
        <taxon>Brugia</taxon>
    </lineage>
</organism>
<evidence type="ECO:0000313" key="2">
    <source>
        <dbReference type="Proteomes" id="UP000006672"/>
    </source>
</evidence>
<name>A0A4E9FYW6_BRUMA</name>
<gene>
    <name evidence="1" type="primary">Bm13157</name>
    <name evidence="1" type="ORF">BM_BM13157</name>
</gene>
<accession>A0A4E9FYW6</accession>
<dbReference type="AlphaFoldDB" id="A0A4E9FYW6"/>
<dbReference type="WBParaSite" id="Bm13157.1">
    <property type="protein sequence ID" value="Bm13157.1"/>
    <property type="gene ID" value="WBGene00233418"/>
</dbReference>
<dbReference type="RefSeq" id="XP_042938578.1">
    <property type="nucleotide sequence ID" value="XM_043082644.1"/>
</dbReference>
<dbReference type="GeneID" id="66057784"/>
<reference evidence="3" key="3">
    <citation type="submission" date="2022-04" db="UniProtKB">
        <authorList>
            <consortium name="WormBaseParasite"/>
        </authorList>
    </citation>
    <scope>IDENTIFICATION</scope>
</reference>
<dbReference type="EMBL" id="CAAKNF010000001">
    <property type="protein sequence ID" value="VIO99668.1"/>
    <property type="molecule type" value="Genomic_DNA"/>
</dbReference>
<dbReference type="Proteomes" id="UP000006672">
    <property type="component" value="Unassembled WGS sequence"/>
</dbReference>
<dbReference type="CTD" id="66057784"/>
<dbReference type="KEGG" id="bmy:BM_BM13157"/>
<reference evidence="1" key="2">
    <citation type="submission" date="2019-04" db="EMBL/GenBank/DDBJ databases">
        <authorList>
            <person name="Howe K."/>
            <person name="Paulini M."/>
            <person name="Williams G."/>
        </authorList>
    </citation>
    <scope>NUCLEOTIDE SEQUENCE [LARGE SCALE GENOMIC DNA]</scope>
    <source>
        <strain evidence="1">FR3</strain>
    </source>
</reference>
<evidence type="ECO:0000313" key="3">
    <source>
        <dbReference type="WBParaSite" id="Bm13157.1"/>
    </source>
</evidence>
<reference evidence="2" key="1">
    <citation type="journal article" date="2007" name="Science">
        <title>Draft genome of the filarial nematode parasite Brugia malayi.</title>
        <authorList>
            <person name="Ghedin E."/>
            <person name="Wang S."/>
            <person name="Spiro D."/>
            <person name="Caler E."/>
            <person name="Zhao Q."/>
            <person name="Crabtree J."/>
            <person name="Allen J.E."/>
            <person name="Delcher A.L."/>
            <person name="Guiliano D.B."/>
            <person name="Miranda-Saavedra D."/>
            <person name="Angiuoli S.V."/>
            <person name="Creasy T."/>
            <person name="Amedeo P."/>
            <person name="Haas B."/>
            <person name="El-Sayed N.M."/>
            <person name="Wortman J.R."/>
            <person name="Feldblyum T."/>
            <person name="Tallon L."/>
            <person name="Schatz M."/>
            <person name="Shumway M."/>
            <person name="Koo H."/>
            <person name="Salzberg S.L."/>
            <person name="Schobel S."/>
            <person name="Pertea M."/>
            <person name="Pop M."/>
            <person name="White O."/>
            <person name="Barton G.J."/>
            <person name="Carlow C.K."/>
            <person name="Crawford M.J."/>
            <person name="Daub J."/>
            <person name="Dimmic M.W."/>
            <person name="Estes C.F."/>
            <person name="Foster J.M."/>
            <person name="Ganatra M."/>
            <person name="Gregory W.F."/>
            <person name="Johnson N.M."/>
            <person name="Jin J."/>
            <person name="Komuniecki R."/>
            <person name="Korf I."/>
            <person name="Kumar S."/>
            <person name="Laney S."/>
            <person name="Li B.W."/>
            <person name="Li W."/>
            <person name="Lindblom T.H."/>
            <person name="Lustigman S."/>
            <person name="Ma D."/>
            <person name="Maina C.V."/>
            <person name="Martin D.M."/>
            <person name="McCarter J.P."/>
            <person name="McReynolds L."/>
            <person name="Mitreva M."/>
            <person name="Nutman T.B."/>
            <person name="Parkinson J."/>
            <person name="Peregrin-Alvarez J.M."/>
            <person name="Poole C."/>
            <person name="Ren Q."/>
            <person name="Saunders L."/>
            <person name="Sluder A.E."/>
            <person name="Smith K."/>
            <person name="Stanke M."/>
            <person name="Unnasch T.R."/>
            <person name="Ware J."/>
            <person name="Wei A.D."/>
            <person name="Weil G."/>
            <person name="Williams D.J."/>
            <person name="Zhang Y."/>
            <person name="Williams S.A."/>
            <person name="Fraser-Liggett C."/>
            <person name="Slatko B."/>
            <person name="Blaxter M.L."/>
            <person name="Scott A.L."/>
        </authorList>
    </citation>
    <scope>NUCLEOTIDE SEQUENCE</scope>
    <source>
        <strain evidence="2">FR3</strain>
    </source>
</reference>
<evidence type="ECO:0000313" key="1">
    <source>
        <dbReference type="EMBL" id="VIO99668.1"/>
    </source>
</evidence>